<dbReference type="AlphaFoldDB" id="A7TUH0"/>
<keyword evidence="1" id="KW-1133">Transmembrane helix</keyword>
<dbReference type="Pfam" id="PF17784">
    <property type="entry name" value="Sulfotransfer_4"/>
    <property type="match status" value="2"/>
</dbReference>
<dbReference type="Gene3D" id="3.40.50.300">
    <property type="entry name" value="P-loop containing nucleotide triphosphate hydrolases"/>
    <property type="match status" value="1"/>
</dbReference>
<evidence type="ECO:0008006" key="3">
    <source>
        <dbReference type="Google" id="ProtNLM"/>
    </source>
</evidence>
<keyword evidence="1" id="KW-0472">Membrane</keyword>
<reference evidence="2" key="1">
    <citation type="journal article" date="2007" name="Fungal Genet. Biol.">
        <title>A fragmented aflatoxin-like gene cluster in the forest pathogen Dothistroma septosporum.</title>
        <authorList>
            <person name="Zhang S."/>
            <person name="Schwelm A."/>
            <person name="Jin H."/>
            <person name="Collins L.J."/>
            <person name="Bradshaw R.E."/>
        </authorList>
    </citation>
    <scope>NUCLEOTIDE SEQUENCE</scope>
</reference>
<evidence type="ECO:0000313" key="2">
    <source>
        <dbReference type="EMBL" id="ABU23832.1"/>
    </source>
</evidence>
<dbReference type="PANTHER" id="PTHR36978">
    <property type="entry name" value="P-LOOP CONTAINING NUCLEOTIDE TRIPHOSPHATE HYDROLASE"/>
    <property type="match status" value="1"/>
</dbReference>
<dbReference type="EMBL" id="EF177826">
    <property type="protein sequence ID" value="ABU23832.1"/>
    <property type="molecule type" value="Genomic_DNA"/>
</dbReference>
<dbReference type="SUPFAM" id="SSF52540">
    <property type="entry name" value="P-loop containing nucleoside triphosphate hydrolases"/>
    <property type="match status" value="1"/>
</dbReference>
<feature type="transmembrane region" description="Helical" evidence="1">
    <location>
        <begin position="261"/>
        <end position="279"/>
    </location>
</feature>
<sequence length="298" mass="34353">MAPQLKDPRNAKRTQPMQVLCLGMSRSGTESLCKALEILGVPTYHGWRSMENHKQSQLWVEAMRAKYENKGKKWERQDFDQILGDYSACTDFPSAAYPVELIEAYPEAKVILTSVSLSLHSHSTQPVTHTIRPFDVWYKSTLNTANALRESWLYWVLMNLDHEARAVYRCWWDINDHYFRHNIRRNAFSIYKEHAALVRGAAQEADKNGNFLEYDVTQGWEPLCEFLGKKIPDVEFPMGNVAEEFHKRVEGSMKPRFVRSVRNLVLIVGGFVGLGWYGYVQREAVVGAVREAIKPLLK</sequence>
<dbReference type="InterPro" id="IPR040632">
    <property type="entry name" value="Sulfotransfer_4"/>
</dbReference>
<protein>
    <recommendedName>
        <fullName evidence="3">NAD dependent epimerase/dehydratase</fullName>
    </recommendedName>
</protein>
<organism evidence="2">
    <name type="scientific">Dothistroma septosporum</name>
    <name type="common">Red band needle blight fungus</name>
    <name type="synonym">Mycosphaerella pini</name>
    <dbReference type="NCBI Taxonomy" id="64363"/>
    <lineage>
        <taxon>Eukaryota</taxon>
        <taxon>Fungi</taxon>
        <taxon>Dikarya</taxon>
        <taxon>Ascomycota</taxon>
        <taxon>Pezizomycotina</taxon>
        <taxon>Dothideomycetes</taxon>
        <taxon>Dothideomycetidae</taxon>
        <taxon>Mycosphaerellales</taxon>
        <taxon>Mycosphaerellaceae</taxon>
        <taxon>Dothistroma</taxon>
    </lineage>
</organism>
<accession>A7TUH0</accession>
<proteinExistence type="predicted"/>
<dbReference type="InterPro" id="IPR027417">
    <property type="entry name" value="P-loop_NTPase"/>
</dbReference>
<gene>
    <name evidence="2" type="primary">DS11</name>
</gene>
<keyword evidence="1" id="KW-0812">Transmembrane</keyword>
<name>A7TUH0_DOTSE</name>
<evidence type="ECO:0000256" key="1">
    <source>
        <dbReference type="SAM" id="Phobius"/>
    </source>
</evidence>
<dbReference type="PANTHER" id="PTHR36978:SF4">
    <property type="entry name" value="P-LOOP CONTAINING NUCLEOSIDE TRIPHOSPHATE HYDROLASE PROTEIN"/>
    <property type="match status" value="1"/>
</dbReference>